<dbReference type="SUPFAM" id="SSF88659">
    <property type="entry name" value="Sigma3 and sigma4 domains of RNA polymerase sigma factors"/>
    <property type="match status" value="1"/>
</dbReference>
<keyword evidence="4" id="KW-0804">Transcription</keyword>
<dbReference type="GO" id="GO:0003677">
    <property type="term" value="F:DNA binding"/>
    <property type="evidence" value="ECO:0007669"/>
    <property type="project" value="InterPro"/>
</dbReference>
<comment type="similarity">
    <text evidence="1">Belongs to the sigma-70 factor family. ECF subfamily.</text>
</comment>
<dbReference type="NCBIfam" id="TIGR02937">
    <property type="entry name" value="sigma70-ECF"/>
    <property type="match status" value="1"/>
</dbReference>
<dbReference type="GO" id="GO:0016987">
    <property type="term" value="F:sigma factor activity"/>
    <property type="evidence" value="ECO:0007669"/>
    <property type="project" value="UniProtKB-KW"/>
</dbReference>
<evidence type="ECO:0000256" key="3">
    <source>
        <dbReference type="ARBA" id="ARBA00023082"/>
    </source>
</evidence>
<reference evidence="5 6" key="1">
    <citation type="submission" date="2019-09" db="EMBL/GenBank/DDBJ databases">
        <title>Genome sequence of Hymenobacter sp. M3.</title>
        <authorList>
            <person name="Srinivasan S."/>
        </authorList>
    </citation>
    <scope>NUCLEOTIDE SEQUENCE [LARGE SCALE GENOMIC DNA]</scope>
    <source>
        <strain evidence="5 6">M3</strain>
    </source>
</reference>
<accession>A0A7L5A0J1</accession>
<dbReference type="InterPro" id="IPR014284">
    <property type="entry name" value="RNA_pol_sigma-70_dom"/>
</dbReference>
<organism evidence="5 6">
    <name type="scientific">Hymenobacter busanensis</name>
    <dbReference type="NCBI Taxonomy" id="2607656"/>
    <lineage>
        <taxon>Bacteria</taxon>
        <taxon>Pseudomonadati</taxon>
        <taxon>Bacteroidota</taxon>
        <taxon>Cytophagia</taxon>
        <taxon>Cytophagales</taxon>
        <taxon>Hymenobacteraceae</taxon>
        <taxon>Hymenobacter</taxon>
    </lineage>
</organism>
<protein>
    <submittedName>
        <fullName evidence="5">RNA polymerase sigma factor</fullName>
    </submittedName>
</protein>
<dbReference type="Pfam" id="PF08281">
    <property type="entry name" value="Sigma70_r4_2"/>
    <property type="match status" value="1"/>
</dbReference>
<sequence>MRNFLGSEGNLLRTPSRVLCCNSPATVSAKPDHDPAEVLLAILAGCRRAERASQRQLYTRYYSYAMSVCLRYTRTRDEAMEAVNDGFMKIFRDVARFDVTKHELSGSFRGWLKRIMIHTAIDHYRATEKHQHQQDLADVANYHPEEGATPLDSLAYDELIQLIQRLTPGYRTVFNLYVIDGFTHEEIAQQLGISVGASKSNLSKARAHLKAMLLKTTHHVYA</sequence>
<keyword evidence="6" id="KW-1185">Reference proteome</keyword>
<keyword evidence="2" id="KW-0805">Transcription regulation</keyword>
<evidence type="ECO:0000313" key="5">
    <source>
        <dbReference type="EMBL" id="KAA9338534.1"/>
    </source>
</evidence>
<dbReference type="InterPro" id="IPR039425">
    <property type="entry name" value="RNA_pol_sigma-70-like"/>
</dbReference>
<evidence type="ECO:0000256" key="2">
    <source>
        <dbReference type="ARBA" id="ARBA00023015"/>
    </source>
</evidence>
<comment type="caution">
    <text evidence="5">The sequence shown here is derived from an EMBL/GenBank/DDBJ whole genome shotgun (WGS) entry which is preliminary data.</text>
</comment>
<evidence type="ECO:0000313" key="6">
    <source>
        <dbReference type="Proteomes" id="UP000326380"/>
    </source>
</evidence>
<evidence type="ECO:0000256" key="1">
    <source>
        <dbReference type="ARBA" id="ARBA00010641"/>
    </source>
</evidence>
<dbReference type="InterPro" id="IPR013325">
    <property type="entry name" value="RNA_pol_sigma_r2"/>
</dbReference>
<dbReference type="InterPro" id="IPR013249">
    <property type="entry name" value="RNA_pol_sigma70_r4_t2"/>
</dbReference>
<dbReference type="PANTHER" id="PTHR43133">
    <property type="entry name" value="RNA POLYMERASE ECF-TYPE SIGMA FACTO"/>
    <property type="match status" value="1"/>
</dbReference>
<evidence type="ECO:0000256" key="4">
    <source>
        <dbReference type="ARBA" id="ARBA00023163"/>
    </source>
</evidence>
<dbReference type="InterPro" id="IPR013324">
    <property type="entry name" value="RNA_pol_sigma_r3/r4-like"/>
</dbReference>
<dbReference type="SUPFAM" id="SSF88946">
    <property type="entry name" value="Sigma2 domain of RNA polymerase sigma factors"/>
    <property type="match status" value="1"/>
</dbReference>
<dbReference type="Gene3D" id="1.10.10.10">
    <property type="entry name" value="Winged helix-like DNA-binding domain superfamily/Winged helix DNA-binding domain"/>
    <property type="match status" value="1"/>
</dbReference>
<dbReference type="GO" id="GO:0006352">
    <property type="term" value="P:DNA-templated transcription initiation"/>
    <property type="evidence" value="ECO:0007669"/>
    <property type="project" value="InterPro"/>
</dbReference>
<gene>
    <name evidence="5" type="ORF">F0P96_06790</name>
</gene>
<name>A0A7L5A0J1_9BACT</name>
<dbReference type="CDD" id="cd06171">
    <property type="entry name" value="Sigma70_r4"/>
    <property type="match status" value="1"/>
</dbReference>
<dbReference type="EMBL" id="VTWU01000002">
    <property type="protein sequence ID" value="KAA9338534.1"/>
    <property type="molecule type" value="Genomic_DNA"/>
</dbReference>
<keyword evidence="3" id="KW-0731">Sigma factor</keyword>
<dbReference type="InterPro" id="IPR036388">
    <property type="entry name" value="WH-like_DNA-bd_sf"/>
</dbReference>
<dbReference type="AlphaFoldDB" id="A0A7L5A0J1"/>
<dbReference type="Gene3D" id="1.10.1740.10">
    <property type="match status" value="1"/>
</dbReference>
<dbReference type="InterPro" id="IPR007627">
    <property type="entry name" value="RNA_pol_sigma70_r2"/>
</dbReference>
<dbReference type="Proteomes" id="UP000326380">
    <property type="component" value="Unassembled WGS sequence"/>
</dbReference>
<dbReference type="Pfam" id="PF04542">
    <property type="entry name" value="Sigma70_r2"/>
    <property type="match status" value="1"/>
</dbReference>
<dbReference type="PANTHER" id="PTHR43133:SF46">
    <property type="entry name" value="RNA POLYMERASE SIGMA-70 FACTOR ECF SUBFAMILY"/>
    <property type="match status" value="1"/>
</dbReference>
<proteinExistence type="inferred from homology"/>